<dbReference type="AlphaFoldDB" id="X1LCY1"/>
<dbReference type="GO" id="GO:0006450">
    <property type="term" value="P:regulation of translational fidelity"/>
    <property type="evidence" value="ECO:0007669"/>
    <property type="project" value="InterPro"/>
</dbReference>
<dbReference type="InterPro" id="IPR003837">
    <property type="entry name" value="GatC"/>
</dbReference>
<accession>X1LCY1</accession>
<dbReference type="Pfam" id="PF02686">
    <property type="entry name" value="GatC"/>
    <property type="match status" value="1"/>
</dbReference>
<dbReference type="GO" id="GO:0070681">
    <property type="term" value="P:glutaminyl-tRNAGln biosynthesis via transamidation"/>
    <property type="evidence" value="ECO:0007669"/>
    <property type="project" value="TreeGrafter"/>
</dbReference>
<evidence type="ECO:0000313" key="2">
    <source>
        <dbReference type="EMBL" id="GAI03716.1"/>
    </source>
</evidence>
<organism evidence="2">
    <name type="scientific">marine sediment metagenome</name>
    <dbReference type="NCBI Taxonomy" id="412755"/>
    <lineage>
        <taxon>unclassified sequences</taxon>
        <taxon>metagenomes</taxon>
        <taxon>ecological metagenomes</taxon>
    </lineage>
</organism>
<proteinExistence type="inferred from homology"/>
<evidence type="ECO:0000256" key="1">
    <source>
        <dbReference type="SAM" id="MobiDB-lite"/>
    </source>
</evidence>
<reference evidence="2" key="1">
    <citation type="journal article" date="2014" name="Front. Microbiol.">
        <title>High frequency of phylogenetically diverse reductive dehalogenase-homologous genes in deep subseafloor sedimentary metagenomes.</title>
        <authorList>
            <person name="Kawai M."/>
            <person name="Futagami T."/>
            <person name="Toyoda A."/>
            <person name="Takaki Y."/>
            <person name="Nishi S."/>
            <person name="Hori S."/>
            <person name="Arai W."/>
            <person name="Tsubouchi T."/>
            <person name="Morono Y."/>
            <person name="Uchiyama I."/>
            <person name="Ito T."/>
            <person name="Fujiyama A."/>
            <person name="Inagaki F."/>
            <person name="Takami H."/>
        </authorList>
    </citation>
    <scope>NUCLEOTIDE SEQUENCE</scope>
    <source>
        <strain evidence="2">Expedition CK06-06</strain>
    </source>
</reference>
<gene>
    <name evidence="2" type="ORF">S06H3_21163</name>
</gene>
<dbReference type="NCBIfam" id="TIGR00135">
    <property type="entry name" value="gatC"/>
    <property type="match status" value="1"/>
</dbReference>
<dbReference type="EMBL" id="BARV01011071">
    <property type="protein sequence ID" value="GAI03716.1"/>
    <property type="molecule type" value="Genomic_DNA"/>
</dbReference>
<sequence length="95" mass="10587">MKRISKDDVKHVAELAELKFGEKDIEKITSQLDRILDHVANVSSAKTEGIPPTSHILDIKNVFREDMAEESVTQESALKNAPDEANDGFKVPKID</sequence>
<dbReference type="PANTHER" id="PTHR15004">
    <property type="entry name" value="GLUTAMYL-TRNA(GLN) AMIDOTRANSFERASE SUBUNIT C, MITOCHONDRIAL"/>
    <property type="match status" value="1"/>
</dbReference>
<dbReference type="PANTHER" id="PTHR15004:SF0">
    <property type="entry name" value="GLUTAMYL-TRNA(GLN) AMIDOTRANSFERASE SUBUNIT C, MITOCHONDRIAL"/>
    <property type="match status" value="1"/>
</dbReference>
<dbReference type="SUPFAM" id="SSF141000">
    <property type="entry name" value="Glu-tRNAGln amidotransferase C subunit"/>
    <property type="match status" value="1"/>
</dbReference>
<protein>
    <submittedName>
        <fullName evidence="2">Uncharacterized protein</fullName>
    </submittedName>
</protein>
<comment type="caution">
    <text evidence="2">The sequence shown here is derived from an EMBL/GenBank/DDBJ whole genome shotgun (WGS) entry which is preliminary data.</text>
</comment>
<dbReference type="HAMAP" id="MF_00122">
    <property type="entry name" value="GatC"/>
    <property type="match status" value="1"/>
</dbReference>
<dbReference type="InterPro" id="IPR036113">
    <property type="entry name" value="Asp/Glu-ADT_sf_sub_c"/>
</dbReference>
<name>X1LCY1_9ZZZZ</name>
<dbReference type="Gene3D" id="1.10.20.60">
    <property type="entry name" value="Glu-tRNAGln amidotransferase C subunit, N-terminal domain"/>
    <property type="match status" value="1"/>
</dbReference>
<feature type="region of interest" description="Disordered" evidence="1">
    <location>
        <begin position="70"/>
        <end position="95"/>
    </location>
</feature>